<feature type="domain" description="CusB-like beta-barrel" evidence="3">
    <location>
        <begin position="232"/>
        <end position="303"/>
    </location>
</feature>
<evidence type="ECO:0000256" key="1">
    <source>
        <dbReference type="ARBA" id="ARBA00009477"/>
    </source>
</evidence>
<dbReference type="Gene3D" id="2.40.420.20">
    <property type="match status" value="1"/>
</dbReference>
<dbReference type="SUPFAM" id="SSF111369">
    <property type="entry name" value="HlyD-like secretion proteins"/>
    <property type="match status" value="1"/>
</dbReference>
<protein>
    <submittedName>
        <fullName evidence="5">Efflux RND transporter periplasmic adaptor subunit</fullName>
    </submittedName>
</protein>
<dbReference type="Gene3D" id="2.40.30.170">
    <property type="match status" value="1"/>
</dbReference>
<dbReference type="Proteomes" id="UP001197770">
    <property type="component" value="Unassembled WGS sequence"/>
</dbReference>
<dbReference type="Gene3D" id="1.10.287.470">
    <property type="entry name" value="Helix hairpin bin"/>
    <property type="match status" value="1"/>
</dbReference>
<evidence type="ECO:0000313" key="5">
    <source>
        <dbReference type="EMBL" id="MCC4211563.1"/>
    </source>
</evidence>
<reference evidence="5 6" key="1">
    <citation type="submission" date="2021-11" db="EMBL/GenBank/DDBJ databases">
        <title>Seasonal and diel survey of microbial diversity of the Tyrrhenian coast.</title>
        <authorList>
            <person name="Gattoni G."/>
            <person name="Corral P."/>
        </authorList>
    </citation>
    <scope>NUCLEOTIDE SEQUENCE [LARGE SCALE GENOMIC DNA]</scope>
    <source>
        <strain evidence="5 6">Mr9</strain>
    </source>
</reference>
<organism evidence="5 6">
    <name type="scientific">Leeuwenhoekiella parthenopeia</name>
    <dbReference type="NCBI Taxonomy" id="2890320"/>
    <lineage>
        <taxon>Bacteria</taxon>
        <taxon>Pseudomonadati</taxon>
        <taxon>Bacteroidota</taxon>
        <taxon>Flavobacteriia</taxon>
        <taxon>Flavobacteriales</taxon>
        <taxon>Flavobacteriaceae</taxon>
        <taxon>Leeuwenhoekiella</taxon>
    </lineage>
</organism>
<evidence type="ECO:0000259" key="4">
    <source>
        <dbReference type="Pfam" id="PF25967"/>
    </source>
</evidence>
<dbReference type="PANTHER" id="PTHR30469:SF15">
    <property type="entry name" value="HLYD FAMILY OF SECRETION PROTEINS"/>
    <property type="match status" value="1"/>
</dbReference>
<name>A0ABS8GPE4_9FLAO</name>
<comment type="similarity">
    <text evidence="1">Belongs to the membrane fusion protein (MFP) (TC 8.A.1) family.</text>
</comment>
<dbReference type="Pfam" id="PF25967">
    <property type="entry name" value="RND-MFP_C"/>
    <property type="match status" value="1"/>
</dbReference>
<dbReference type="PROSITE" id="PS51257">
    <property type="entry name" value="PROKAR_LIPOPROTEIN"/>
    <property type="match status" value="1"/>
</dbReference>
<proteinExistence type="inferred from homology"/>
<dbReference type="PANTHER" id="PTHR30469">
    <property type="entry name" value="MULTIDRUG RESISTANCE PROTEIN MDTA"/>
    <property type="match status" value="1"/>
</dbReference>
<feature type="domain" description="CzcB-like alpha-helical hairpin" evidence="2">
    <location>
        <begin position="135"/>
        <end position="190"/>
    </location>
</feature>
<comment type="caution">
    <text evidence="5">The sequence shown here is derived from an EMBL/GenBank/DDBJ whole genome shotgun (WGS) entry which is preliminary data.</text>
</comment>
<feature type="domain" description="Multidrug resistance protein MdtA-like C-terminal permuted SH3" evidence="4">
    <location>
        <begin position="309"/>
        <end position="372"/>
    </location>
</feature>
<dbReference type="InterPro" id="IPR058792">
    <property type="entry name" value="Beta-barrel_RND_2"/>
</dbReference>
<dbReference type="InterPro" id="IPR006143">
    <property type="entry name" value="RND_pump_MFP"/>
</dbReference>
<dbReference type="Gene3D" id="2.40.50.100">
    <property type="match status" value="1"/>
</dbReference>
<dbReference type="Pfam" id="PF25954">
    <property type="entry name" value="Beta-barrel_RND_2"/>
    <property type="match status" value="1"/>
</dbReference>
<dbReference type="RefSeq" id="WP_228228675.1">
    <property type="nucleotide sequence ID" value="NZ_JAJGMW010000002.1"/>
</dbReference>
<evidence type="ECO:0000259" key="3">
    <source>
        <dbReference type="Pfam" id="PF25954"/>
    </source>
</evidence>
<sequence length="391" mass="42957">MKNIVTLIMLSLLIVSCGNKKDSVEDIIENGSLDEMRAKKTELLQEQSKLKVSIDSLTAAIEAKDTSKKAALVTTTTLKDTLFEHYFEVQGNVETDQNIVLYPEYTGVLTQVYVKEGQRVAKGQRLARIDDGGLGSELARQEAQLALAKTTFERQKRLWDQKIGSEISYLEAKTNFEAMQAATNQMRSRISKTVITAPFSGVIDNLIADQGQVVNAGQTPVIRLINLSDMYVNASIPEAYLGKVNEGTDVKIRLASIGKTYEGKIRQVGNFVSPDNRTFDVKVALPNADSAIKPNLIATVMVNDYTSENAIVIPENTIQQNAAGYSITYIYVPQGDGAIAKQVQIEKGYTADKQVEIISGLKSGDQLIIEGVRTLRDGQEVTLENQNSNNQ</sequence>
<dbReference type="InterPro" id="IPR058627">
    <property type="entry name" value="MdtA-like_C"/>
</dbReference>
<gene>
    <name evidence="5" type="ORF">LLW17_02430</name>
</gene>
<evidence type="ECO:0000259" key="2">
    <source>
        <dbReference type="Pfam" id="PF25893"/>
    </source>
</evidence>
<accession>A0ABS8GPE4</accession>
<evidence type="ECO:0000313" key="6">
    <source>
        <dbReference type="Proteomes" id="UP001197770"/>
    </source>
</evidence>
<keyword evidence="6" id="KW-1185">Reference proteome</keyword>
<dbReference type="NCBIfam" id="TIGR01730">
    <property type="entry name" value="RND_mfp"/>
    <property type="match status" value="1"/>
</dbReference>
<dbReference type="Pfam" id="PF25893">
    <property type="entry name" value="HH_CzcB"/>
    <property type="match status" value="1"/>
</dbReference>
<dbReference type="InterPro" id="IPR058648">
    <property type="entry name" value="HH_CzcB-like"/>
</dbReference>
<dbReference type="EMBL" id="JAJGMW010000002">
    <property type="protein sequence ID" value="MCC4211563.1"/>
    <property type="molecule type" value="Genomic_DNA"/>
</dbReference>